<dbReference type="PANTHER" id="PTHR46590:SF1">
    <property type="entry name" value="PHOSPHATIDYLINOSITOL TRANSFER PROTEIN CSR1"/>
    <property type="match status" value="1"/>
</dbReference>
<dbReference type="InterPro" id="IPR036273">
    <property type="entry name" value="CRAL/TRIO_N_dom_sf"/>
</dbReference>
<evidence type="ECO:0000256" key="1">
    <source>
        <dbReference type="SAM" id="MobiDB-lite"/>
    </source>
</evidence>
<organism evidence="3 4">
    <name type="scientific">Coemansia asiatica</name>
    <dbReference type="NCBI Taxonomy" id="1052880"/>
    <lineage>
        <taxon>Eukaryota</taxon>
        <taxon>Fungi</taxon>
        <taxon>Fungi incertae sedis</taxon>
        <taxon>Zoopagomycota</taxon>
        <taxon>Kickxellomycotina</taxon>
        <taxon>Kickxellomycetes</taxon>
        <taxon>Kickxellales</taxon>
        <taxon>Kickxellaceae</taxon>
        <taxon>Coemansia</taxon>
    </lineage>
</organism>
<protein>
    <submittedName>
        <fullName evidence="3">Phosphatidylinositol transfer protein csr1</fullName>
    </submittedName>
</protein>
<dbReference type="Gene3D" id="3.40.525.10">
    <property type="entry name" value="CRAL-TRIO lipid binding domain"/>
    <property type="match status" value="1"/>
</dbReference>
<dbReference type="EMBL" id="JANBOH010000085">
    <property type="protein sequence ID" value="KAJ1645873.1"/>
    <property type="molecule type" value="Genomic_DNA"/>
</dbReference>
<dbReference type="SUPFAM" id="SSF46938">
    <property type="entry name" value="CRAL/TRIO N-terminal domain"/>
    <property type="match status" value="1"/>
</dbReference>
<dbReference type="AlphaFoldDB" id="A0A9W7XJD1"/>
<dbReference type="SMART" id="SM00516">
    <property type="entry name" value="SEC14"/>
    <property type="match status" value="1"/>
</dbReference>
<dbReference type="InterPro" id="IPR001251">
    <property type="entry name" value="CRAL-TRIO_dom"/>
</dbReference>
<evidence type="ECO:0000313" key="4">
    <source>
        <dbReference type="Proteomes" id="UP001145021"/>
    </source>
</evidence>
<dbReference type="Proteomes" id="UP001145021">
    <property type="component" value="Unassembled WGS sequence"/>
</dbReference>
<dbReference type="Pfam" id="PF00650">
    <property type="entry name" value="CRAL_TRIO"/>
    <property type="match status" value="1"/>
</dbReference>
<name>A0A9W7XJD1_9FUNG</name>
<dbReference type="InterPro" id="IPR052432">
    <property type="entry name" value="PITP/CRAL-TRIO"/>
</dbReference>
<evidence type="ECO:0000313" key="3">
    <source>
        <dbReference type="EMBL" id="KAJ1645873.1"/>
    </source>
</evidence>
<dbReference type="SUPFAM" id="SSF52087">
    <property type="entry name" value="CRAL/TRIO domain"/>
    <property type="match status" value="1"/>
</dbReference>
<evidence type="ECO:0000259" key="2">
    <source>
        <dbReference type="PROSITE" id="PS50191"/>
    </source>
</evidence>
<gene>
    <name evidence="3" type="primary">CSR1_3</name>
    <name evidence="3" type="ORF">LPJ64_002580</name>
</gene>
<dbReference type="InterPro" id="IPR036865">
    <property type="entry name" value="CRAL-TRIO_dom_sf"/>
</dbReference>
<comment type="caution">
    <text evidence="3">The sequence shown here is derived from an EMBL/GenBank/DDBJ whole genome shotgun (WGS) entry which is preliminary data.</text>
</comment>
<feature type="compositionally biased region" description="Basic and acidic residues" evidence="1">
    <location>
        <begin position="67"/>
        <end position="80"/>
    </location>
</feature>
<feature type="domain" description="CRAL-TRIO" evidence="2">
    <location>
        <begin position="233"/>
        <end position="377"/>
    </location>
</feature>
<dbReference type="PROSITE" id="PS50191">
    <property type="entry name" value="CRAL_TRIO"/>
    <property type="match status" value="1"/>
</dbReference>
<dbReference type="CDD" id="cd00170">
    <property type="entry name" value="SEC14"/>
    <property type="match status" value="1"/>
</dbReference>
<reference evidence="3" key="1">
    <citation type="submission" date="2022-07" db="EMBL/GenBank/DDBJ databases">
        <title>Phylogenomic reconstructions and comparative analyses of Kickxellomycotina fungi.</title>
        <authorList>
            <person name="Reynolds N.K."/>
            <person name="Stajich J.E."/>
            <person name="Barry K."/>
            <person name="Grigoriev I.V."/>
            <person name="Crous P."/>
            <person name="Smith M.E."/>
        </authorList>
    </citation>
    <scope>NUCLEOTIDE SEQUENCE</scope>
    <source>
        <strain evidence="3">NBRC 105413</strain>
    </source>
</reference>
<keyword evidence="4" id="KW-1185">Reference proteome</keyword>
<accession>A0A9W7XJD1</accession>
<feature type="region of interest" description="Disordered" evidence="1">
    <location>
        <begin position="67"/>
        <end position="87"/>
    </location>
</feature>
<dbReference type="PANTHER" id="PTHR46590">
    <property type="entry name" value="PHOSPHATIDYLINOSITOL TRANSFER PROTEIN CSR1-RELATED"/>
    <property type="match status" value="1"/>
</dbReference>
<proteinExistence type="predicted"/>
<sequence length="479" mass="55261">MVISQASVLKEYKTRTPSTESVPGHFTADEQRKIAKLWHLLLKYLEENKVKSIKVTGELLKKHEHDWSSLKPDDYPSPKTEDEEEALTRNAWEQFTKGDTGIRRMGFLLKKQQLTHEQLVLDRYVGETTWQYIDRVSGRHVSLVPDEFFPSFAHPDTDTRNTRDVFWATVSVKSHPDIWVHRYLRSSGWDVGKALAMIKSVIEWRAAEAVDRVNFEGDIGLGLDEMRLGMSRLVGKDRLGYPLLYVRVRRIMPRANEGFAFKRYLVAQFDAMQNVNRNNERVTMLYDFTGFSIDNTPLTMLQFMIMLGLKPYAEASSVLILLVDSWLFNNLWNLVRPFLDANLGARIVFAKNIDEVKQFIDEDQLPKELGGKNTFAVRYKLPEETENKIMFDMEGRRAAETEWRGRVAEFERATKEWADVVVDATDADVEDPGLACTVHRDAAAQDLGNAELELRKFVRSKNIYERMSLVDKNGCLQLP</sequence>